<dbReference type="PANTHER" id="PTHR46586">
    <property type="entry name" value="ANKYRIN REPEAT-CONTAINING PROTEIN"/>
    <property type="match status" value="1"/>
</dbReference>
<comment type="similarity">
    <text evidence="1">Belongs to the bacterial ribosomal protein bL27 family.</text>
</comment>
<dbReference type="Pfam" id="PF01016">
    <property type="entry name" value="Ribosomal_L27"/>
    <property type="match status" value="1"/>
</dbReference>
<dbReference type="AlphaFoldDB" id="A0A1V9YDA2"/>
<dbReference type="InterPro" id="IPR027417">
    <property type="entry name" value="P-loop_NTPase"/>
</dbReference>
<dbReference type="GO" id="GO:0046872">
    <property type="term" value="F:metal ion binding"/>
    <property type="evidence" value="ECO:0007669"/>
    <property type="project" value="UniProtKB-KW"/>
</dbReference>
<dbReference type="OrthoDB" id="365445at2759"/>
<organism evidence="9 10">
    <name type="scientific">Achlya hypogyna</name>
    <name type="common">Oomycete</name>
    <name type="synonym">Protoachlya hypogyna</name>
    <dbReference type="NCBI Taxonomy" id="1202772"/>
    <lineage>
        <taxon>Eukaryota</taxon>
        <taxon>Sar</taxon>
        <taxon>Stramenopiles</taxon>
        <taxon>Oomycota</taxon>
        <taxon>Saprolegniomycetes</taxon>
        <taxon>Saprolegniales</taxon>
        <taxon>Achlyaceae</taxon>
        <taxon>Achlya</taxon>
    </lineage>
</organism>
<dbReference type="InterPro" id="IPR036770">
    <property type="entry name" value="Ankyrin_rpt-contain_sf"/>
</dbReference>
<dbReference type="InterPro" id="IPR002110">
    <property type="entry name" value="Ankyrin_rpt"/>
</dbReference>
<dbReference type="Pfam" id="PF00025">
    <property type="entry name" value="Arf"/>
    <property type="match status" value="1"/>
</dbReference>
<reference evidence="9 10" key="1">
    <citation type="journal article" date="2014" name="Genome Biol. Evol.">
        <title>The secreted proteins of Achlya hypogyna and Thraustotheca clavata identify the ancestral oomycete secretome and reveal gene acquisitions by horizontal gene transfer.</title>
        <authorList>
            <person name="Misner I."/>
            <person name="Blouin N."/>
            <person name="Leonard G."/>
            <person name="Richards T.A."/>
            <person name="Lane C.E."/>
        </authorList>
    </citation>
    <scope>NUCLEOTIDE SEQUENCE [LARGE SCALE GENOMIC DNA]</scope>
    <source>
        <strain evidence="9 10">ATCC 48635</strain>
    </source>
</reference>
<dbReference type="SMART" id="SM00248">
    <property type="entry name" value="ANK"/>
    <property type="match status" value="4"/>
</dbReference>
<protein>
    <recommendedName>
        <fullName evidence="6">50S ribosomal protein L27, chloroplastic</fullName>
    </recommendedName>
</protein>
<gene>
    <name evidence="9" type="ORF">ACHHYP_14343</name>
</gene>
<evidence type="ECO:0000313" key="9">
    <source>
        <dbReference type="EMBL" id="OQR83733.1"/>
    </source>
</evidence>
<name>A0A1V9YDA2_ACHHY</name>
<evidence type="ECO:0000313" key="10">
    <source>
        <dbReference type="Proteomes" id="UP000243579"/>
    </source>
</evidence>
<dbReference type="FunFam" id="2.40.50.100:FF:000020">
    <property type="entry name" value="50S ribosomal protein L27"/>
    <property type="match status" value="1"/>
</dbReference>
<dbReference type="GO" id="GO:0003924">
    <property type="term" value="F:GTPase activity"/>
    <property type="evidence" value="ECO:0007669"/>
    <property type="project" value="InterPro"/>
</dbReference>
<proteinExistence type="inferred from homology"/>
<keyword evidence="8" id="KW-0460">Magnesium</keyword>
<feature type="binding site" evidence="7">
    <location>
        <begin position="640"/>
        <end position="643"/>
    </location>
    <ligand>
        <name>GTP</name>
        <dbReference type="ChEBI" id="CHEBI:37565"/>
    </ligand>
</feature>
<dbReference type="SUPFAM" id="SSF140860">
    <property type="entry name" value="Pseudo ankyrin repeat-like"/>
    <property type="match status" value="1"/>
</dbReference>
<dbReference type="SUPFAM" id="SSF48403">
    <property type="entry name" value="Ankyrin repeat"/>
    <property type="match status" value="2"/>
</dbReference>
<dbReference type="Gene3D" id="1.25.40.20">
    <property type="entry name" value="Ankyrin repeat-containing domain"/>
    <property type="match status" value="3"/>
</dbReference>
<dbReference type="PRINTS" id="PR00063">
    <property type="entry name" value="RIBOSOMALL27"/>
</dbReference>
<comment type="caution">
    <text evidence="9">The sequence shown here is derived from an EMBL/GenBank/DDBJ whole genome shotgun (WGS) entry which is preliminary data.</text>
</comment>
<dbReference type="GO" id="GO:0003735">
    <property type="term" value="F:structural constituent of ribosome"/>
    <property type="evidence" value="ECO:0007669"/>
    <property type="project" value="InterPro"/>
</dbReference>
<keyword evidence="2 7" id="KW-0547">Nucleotide-binding</keyword>
<dbReference type="GO" id="GO:1990904">
    <property type="term" value="C:ribonucleoprotein complex"/>
    <property type="evidence" value="ECO:0007669"/>
    <property type="project" value="UniProtKB-KW"/>
</dbReference>
<dbReference type="Gene3D" id="2.40.50.100">
    <property type="match status" value="1"/>
</dbReference>
<dbReference type="Proteomes" id="UP000243579">
    <property type="component" value="Unassembled WGS sequence"/>
</dbReference>
<dbReference type="InterPro" id="IPR052050">
    <property type="entry name" value="SecEffector_AnkRepeat"/>
</dbReference>
<dbReference type="NCBIfam" id="TIGR00062">
    <property type="entry name" value="L27"/>
    <property type="match status" value="1"/>
</dbReference>
<feature type="non-terminal residue" evidence="9">
    <location>
        <position position="954"/>
    </location>
</feature>
<evidence type="ECO:0000256" key="3">
    <source>
        <dbReference type="ARBA" id="ARBA00022980"/>
    </source>
</evidence>
<accession>A0A1V9YDA2</accession>
<evidence type="ECO:0000256" key="5">
    <source>
        <dbReference type="ARBA" id="ARBA00023274"/>
    </source>
</evidence>
<keyword evidence="5" id="KW-0687">Ribonucleoprotein</keyword>
<sequence length="954" mass="103706">MPVTDWYLLNVEFYRIQKHRSAPGSNLLRTIQALVAHNVPKLNNEVVDAAIASHGHDAIKLLHESGIRPIDLEILGKAIKTKDRAGIEYALRQVLMANDRWPLDNLGDSGCLWDLHEDLPWEPWQPQVMGHNTWNRAGTFKAMDIAACFGDLPTVQLLHHLRLDCCSTSAMDYACARGHLDVAQWLLVHRSEGCTTQAMRFAAAEGHMRIVEWLHSSLKMPCSENVLASAAKRGDIAMLMFLLTLPMVDDETTPGGWGSSSTVIHSNRLVQHSSENYAADASAAAVRLWRLHQAAESGTACMGGWGSFSATVPDGSVQSCSESYAVDVAAANGHLDAVQLLQCHRASSVAMDLAASNGHLAVVAYLHDNRTEGCSAYAFDRAISGGHDNVLEFLITHYATVVADRGELYVEAASWGRVATMNMLWTLLPVELTPIQAEKVVSIAAYGDHVDLLQWLIETKGMKYTEVALWGGTCRGYKRVVQFLSAQGHQVPSVLTFVDRMDLEFRGTVLLLGMDGAGKTVLLRRMLALCQEEKPKYSALSRLFLRQRDSRATSESTLLVTTPTTGIEEESMVYCGGAFTVKEVGAPMLSMWKAYFAQCDQFIFVIDLANAPQIASAAMELFAILHDPTMALKPGCIVLNKMDSVMAVPTSLLRSLLSLDQLANLSTIEIIRASALTGENVATVLQWISGRARNNVRLSVFDANNSRVHPAAKSGGSTKNGRDSISKRLGVKKFGGEAVVAGNIIIRQRGTKYHPSTGVGMGKDHTLFATRDGFVRQVVALAAQVVITPCYTRSSSCPTAYFSNIPPPYADLEYVQRVSNAGRLPNYALFLHDQCVAPALPLHLAIVAGNLGHVERLATWQPAWVSSDAVELAAICGKLHILQYLATLPNGGPTAVAMDLAAMNGYLDIVEWLHELPNGPGCTTKAMDGAAAFGHLDVVAFLLEQRTEGCTLLA</sequence>
<feature type="binding site" evidence="7">
    <location>
        <begin position="513"/>
        <end position="520"/>
    </location>
    <ligand>
        <name>GTP</name>
        <dbReference type="ChEBI" id="CHEBI:37565"/>
    </ligand>
</feature>
<feature type="binding site" evidence="8">
    <location>
        <position position="564"/>
    </location>
    <ligand>
        <name>Mg(2+)</name>
        <dbReference type="ChEBI" id="CHEBI:18420"/>
    </ligand>
</feature>
<dbReference type="SMART" id="SM00177">
    <property type="entry name" value="ARF"/>
    <property type="match status" value="1"/>
</dbReference>
<keyword evidence="4 7" id="KW-0342">GTP-binding</keyword>
<dbReference type="GO" id="GO:0005840">
    <property type="term" value="C:ribosome"/>
    <property type="evidence" value="ECO:0007669"/>
    <property type="project" value="UniProtKB-KW"/>
</dbReference>
<dbReference type="GO" id="GO:0005525">
    <property type="term" value="F:GTP binding"/>
    <property type="evidence" value="ECO:0007669"/>
    <property type="project" value="UniProtKB-KW"/>
</dbReference>
<keyword evidence="3" id="KW-0689">Ribosomal protein</keyword>
<keyword evidence="10" id="KW-1185">Reference proteome</keyword>
<dbReference type="GO" id="GO:0006412">
    <property type="term" value="P:translation"/>
    <property type="evidence" value="ECO:0007669"/>
    <property type="project" value="InterPro"/>
</dbReference>
<evidence type="ECO:0000256" key="1">
    <source>
        <dbReference type="ARBA" id="ARBA00010797"/>
    </source>
</evidence>
<dbReference type="SUPFAM" id="SSF52540">
    <property type="entry name" value="P-loop containing nucleoside triphosphate hydrolases"/>
    <property type="match status" value="1"/>
</dbReference>
<dbReference type="EMBL" id="JNBR01002082">
    <property type="protein sequence ID" value="OQR83733.1"/>
    <property type="molecule type" value="Genomic_DNA"/>
</dbReference>
<keyword evidence="8" id="KW-0479">Metal-binding</keyword>
<dbReference type="Gene3D" id="3.40.50.300">
    <property type="entry name" value="P-loop containing nucleotide triphosphate hydrolases"/>
    <property type="match status" value="1"/>
</dbReference>
<dbReference type="Pfam" id="PF13637">
    <property type="entry name" value="Ank_4"/>
    <property type="match status" value="1"/>
</dbReference>
<dbReference type="SUPFAM" id="SSF110324">
    <property type="entry name" value="Ribosomal L27 protein-like"/>
    <property type="match status" value="1"/>
</dbReference>
<evidence type="ECO:0000256" key="4">
    <source>
        <dbReference type="ARBA" id="ARBA00023134"/>
    </source>
</evidence>
<evidence type="ECO:0000256" key="7">
    <source>
        <dbReference type="PIRSR" id="PIRSR606689-1"/>
    </source>
</evidence>
<dbReference type="PANTHER" id="PTHR46586:SF3">
    <property type="entry name" value="ANKYRIN REPEAT-CONTAINING PROTEIN"/>
    <property type="match status" value="1"/>
</dbReference>
<dbReference type="InterPro" id="IPR001684">
    <property type="entry name" value="Ribosomal_bL27"/>
</dbReference>
<feature type="binding site" evidence="8">
    <location>
        <position position="520"/>
    </location>
    <ligand>
        <name>Mg(2+)</name>
        <dbReference type="ChEBI" id="CHEBI:18420"/>
    </ligand>
</feature>
<evidence type="ECO:0000256" key="6">
    <source>
        <dbReference type="ARBA" id="ARBA00035428"/>
    </source>
</evidence>
<dbReference type="STRING" id="1202772.A0A1V9YDA2"/>
<dbReference type="InterPro" id="IPR006689">
    <property type="entry name" value="Small_GTPase_ARF/SAR"/>
</dbReference>
<evidence type="ECO:0000256" key="8">
    <source>
        <dbReference type="PIRSR" id="PIRSR606689-2"/>
    </source>
</evidence>
<evidence type="ECO:0000256" key="2">
    <source>
        <dbReference type="ARBA" id="ARBA00022741"/>
    </source>
</evidence>